<dbReference type="GO" id="GO:0160139">
    <property type="term" value="F:23S rRNA pseudouridine(2605) synthase activity"/>
    <property type="evidence" value="ECO:0007669"/>
    <property type="project" value="UniProtKB-EC"/>
</dbReference>
<dbReference type="GO" id="GO:0001522">
    <property type="term" value="P:pseudouridine synthesis"/>
    <property type="evidence" value="ECO:0007669"/>
    <property type="project" value="InterPro"/>
</dbReference>
<dbReference type="AlphaFoldDB" id="A0A3B1CHT5"/>
<accession>A0A3B1CHT5</accession>
<evidence type="ECO:0000256" key="1">
    <source>
        <dbReference type="ARBA" id="ARBA00008348"/>
    </source>
</evidence>
<dbReference type="GO" id="GO:0003723">
    <property type="term" value="F:RNA binding"/>
    <property type="evidence" value="ECO:0007669"/>
    <property type="project" value="InterPro"/>
</dbReference>
<comment type="similarity">
    <text evidence="1">Belongs to the pseudouridine synthase RsuA family.</text>
</comment>
<gene>
    <name evidence="4" type="ORF">MNBD_NITROSPINAE01-132</name>
</gene>
<dbReference type="InterPro" id="IPR000748">
    <property type="entry name" value="PsdUridine_synth_RsuA/RluB/E/F"/>
</dbReference>
<evidence type="ECO:0000259" key="3">
    <source>
        <dbReference type="SMART" id="SM00363"/>
    </source>
</evidence>
<reference evidence="4" key="1">
    <citation type="submission" date="2018-06" db="EMBL/GenBank/DDBJ databases">
        <authorList>
            <person name="Zhirakovskaya E."/>
        </authorList>
    </citation>
    <scope>NUCLEOTIDE SEQUENCE</scope>
</reference>
<protein>
    <submittedName>
        <fullName evidence="4">Ribosomal large subunit pseudouridine synthase B</fullName>
        <ecNumber evidence="4">5.4.99.22</ecNumber>
    </submittedName>
</protein>
<dbReference type="NCBIfam" id="TIGR00093">
    <property type="entry name" value="pseudouridine synthase"/>
    <property type="match status" value="1"/>
</dbReference>
<dbReference type="FunFam" id="3.10.290.10:FF:000003">
    <property type="entry name" value="Pseudouridine synthase"/>
    <property type="match status" value="1"/>
</dbReference>
<dbReference type="InterPro" id="IPR050343">
    <property type="entry name" value="RsuA_PseudoU_synthase"/>
</dbReference>
<dbReference type="InterPro" id="IPR006145">
    <property type="entry name" value="PsdUridine_synth_RsuA/RluA"/>
</dbReference>
<dbReference type="PANTHER" id="PTHR47683:SF2">
    <property type="entry name" value="RNA-BINDING S4 DOMAIN-CONTAINING PROTEIN"/>
    <property type="match status" value="1"/>
</dbReference>
<sequence length="268" mass="29567">MTRTANPSENSKPIRLHKILSSAGVCSLREAERLIAAGTVTVNGKVTTTKGASADPDQDTIRVDGKVVQTKIARIYIALNKPKGFVTTRSDEKDRRTVMDLLPKEYRSLHPVGRLDLMSEGLLLFTNDGAFTQAILAPKNKVQKVYRVKTRNIPDRKTTAKMVSGVTIDGEKLRAETVTLKEVIGKNCWLEITLTEGKNRHIRRLCETLGHPALKVKRMSIGPVKLGDLKTGEARQLKVEVVNKLFKMAGGKKTVPSKTTGSRKKTGR</sequence>
<proteinExistence type="inferred from homology"/>
<dbReference type="InterPro" id="IPR002942">
    <property type="entry name" value="S4_RNA-bd"/>
</dbReference>
<dbReference type="GO" id="GO:0006364">
    <property type="term" value="P:rRNA processing"/>
    <property type="evidence" value="ECO:0007669"/>
    <property type="project" value="UniProtKB-ARBA"/>
</dbReference>
<dbReference type="CDD" id="cd00165">
    <property type="entry name" value="S4"/>
    <property type="match status" value="1"/>
</dbReference>
<dbReference type="SMART" id="SM00363">
    <property type="entry name" value="S4"/>
    <property type="match status" value="1"/>
</dbReference>
<dbReference type="InterPro" id="IPR042092">
    <property type="entry name" value="PsdUridine_s_RsuA/RluB/E/F_cat"/>
</dbReference>
<evidence type="ECO:0000313" key="4">
    <source>
        <dbReference type="EMBL" id="VAX24333.1"/>
    </source>
</evidence>
<organism evidence="4">
    <name type="scientific">hydrothermal vent metagenome</name>
    <dbReference type="NCBI Taxonomy" id="652676"/>
    <lineage>
        <taxon>unclassified sequences</taxon>
        <taxon>metagenomes</taxon>
        <taxon>ecological metagenomes</taxon>
    </lineage>
</organism>
<dbReference type="Gene3D" id="3.10.290.10">
    <property type="entry name" value="RNA-binding S4 domain"/>
    <property type="match status" value="1"/>
</dbReference>
<dbReference type="InterPro" id="IPR020094">
    <property type="entry name" value="TruA/RsuA/RluB/E/F_N"/>
</dbReference>
<dbReference type="PROSITE" id="PS01149">
    <property type="entry name" value="PSI_RSU"/>
    <property type="match status" value="1"/>
</dbReference>
<dbReference type="PANTHER" id="PTHR47683">
    <property type="entry name" value="PSEUDOURIDINE SYNTHASE FAMILY PROTEIN-RELATED"/>
    <property type="match status" value="1"/>
</dbReference>
<keyword evidence="2 4" id="KW-0413">Isomerase</keyword>
<dbReference type="SUPFAM" id="SSF55174">
    <property type="entry name" value="Alpha-L RNA-binding motif"/>
    <property type="match status" value="1"/>
</dbReference>
<name>A0A3B1CHT5_9ZZZZ</name>
<dbReference type="Pfam" id="PF00849">
    <property type="entry name" value="PseudoU_synth_2"/>
    <property type="match status" value="1"/>
</dbReference>
<dbReference type="EC" id="5.4.99.22" evidence="4"/>
<feature type="domain" description="RNA-binding S4" evidence="3">
    <location>
        <begin position="14"/>
        <end position="73"/>
    </location>
</feature>
<dbReference type="SUPFAM" id="SSF55120">
    <property type="entry name" value="Pseudouridine synthase"/>
    <property type="match status" value="1"/>
</dbReference>
<dbReference type="EMBL" id="UOGC01000164">
    <property type="protein sequence ID" value="VAX24333.1"/>
    <property type="molecule type" value="Genomic_DNA"/>
</dbReference>
<evidence type="ECO:0000256" key="2">
    <source>
        <dbReference type="ARBA" id="ARBA00023235"/>
    </source>
</evidence>
<dbReference type="CDD" id="cd02870">
    <property type="entry name" value="PseudoU_synth_RsuA_like"/>
    <property type="match status" value="1"/>
</dbReference>
<dbReference type="Gene3D" id="3.30.70.580">
    <property type="entry name" value="Pseudouridine synthase I, catalytic domain, N-terminal subdomain"/>
    <property type="match status" value="1"/>
</dbReference>
<dbReference type="InterPro" id="IPR020103">
    <property type="entry name" value="PsdUridine_synth_cat_dom_sf"/>
</dbReference>
<dbReference type="Gene3D" id="3.30.70.1560">
    <property type="entry name" value="Alpha-L RNA-binding motif"/>
    <property type="match status" value="1"/>
</dbReference>
<dbReference type="Pfam" id="PF01479">
    <property type="entry name" value="S4"/>
    <property type="match status" value="1"/>
</dbReference>
<dbReference type="PROSITE" id="PS50889">
    <property type="entry name" value="S4"/>
    <property type="match status" value="1"/>
</dbReference>
<dbReference type="InterPro" id="IPR036986">
    <property type="entry name" value="S4_RNA-bd_sf"/>
</dbReference>
<dbReference type="InterPro" id="IPR018496">
    <property type="entry name" value="PsdUridine_synth_RsuA/RluB_CS"/>
</dbReference>